<dbReference type="AlphaFoldDB" id="A0A096RHL5"/>
<evidence type="ECO:0000313" key="1">
    <source>
        <dbReference type="EMBL" id="ONM34772.1"/>
    </source>
</evidence>
<name>A0A096RHL5_MAIZE</name>
<organism evidence="1">
    <name type="scientific">Zea mays</name>
    <name type="common">Maize</name>
    <dbReference type="NCBI Taxonomy" id="4577"/>
    <lineage>
        <taxon>Eukaryota</taxon>
        <taxon>Viridiplantae</taxon>
        <taxon>Streptophyta</taxon>
        <taxon>Embryophyta</taxon>
        <taxon>Tracheophyta</taxon>
        <taxon>Spermatophyta</taxon>
        <taxon>Magnoliopsida</taxon>
        <taxon>Liliopsida</taxon>
        <taxon>Poales</taxon>
        <taxon>Poaceae</taxon>
        <taxon>PACMAD clade</taxon>
        <taxon>Panicoideae</taxon>
        <taxon>Andropogonodae</taxon>
        <taxon>Andropogoneae</taxon>
        <taxon>Tripsacinae</taxon>
        <taxon>Zea</taxon>
    </lineage>
</organism>
<protein>
    <submittedName>
        <fullName evidence="1">Uncharacterized protein</fullName>
    </submittedName>
</protein>
<proteinExistence type="predicted"/>
<dbReference type="InterPro" id="IPR024705">
    <property type="entry name" value="Ssp411"/>
</dbReference>
<sequence length="112" mass="12017">MCCAADMLSVPSRKQVVIVGQKGSEEFQDMVAATFSSYDPNRTVIQIDPRNTEEMEFWDGNNANIAQMARGSPPGKPAVAHVCQDFKCSPPVTSPGSLRELLNKTLAAASSA</sequence>
<dbReference type="PANTHER" id="PTHR42899">
    <property type="entry name" value="SPERMATOGENESIS-ASSOCIATED PROTEIN 20"/>
    <property type="match status" value="1"/>
</dbReference>
<dbReference type="PANTHER" id="PTHR42899:SF1">
    <property type="entry name" value="SPERMATOGENESIS-ASSOCIATED PROTEIN 20"/>
    <property type="match status" value="1"/>
</dbReference>
<accession>A0A096RHL5</accession>
<dbReference type="ExpressionAtlas" id="A0A096RHL5">
    <property type="expression patterns" value="baseline and differential"/>
</dbReference>
<gene>
    <name evidence="1" type="ORF">ZEAMMB73_Zm00001d042191</name>
</gene>
<dbReference type="eggNOG" id="KOG2244">
    <property type="taxonomic scope" value="Eukaryota"/>
</dbReference>
<reference evidence="1" key="1">
    <citation type="submission" date="2015-12" db="EMBL/GenBank/DDBJ databases">
        <title>Update maize B73 reference genome by single molecule sequencing technologies.</title>
        <authorList>
            <consortium name="Maize Genome Sequencing Project"/>
            <person name="Ware D."/>
        </authorList>
    </citation>
    <scope>NUCLEOTIDE SEQUENCE [LARGE SCALE GENOMIC DNA]</scope>
    <source>
        <tissue evidence="1">Seedling</tissue>
    </source>
</reference>
<dbReference type="EMBL" id="CM007649">
    <property type="protein sequence ID" value="ONM34772.1"/>
    <property type="molecule type" value="Genomic_DNA"/>
</dbReference>
<dbReference type="HOGENOM" id="CLU_172097_0_0_1"/>